<proteinExistence type="inferred from homology"/>
<comment type="caution">
    <text evidence="8">The sequence shown here is derived from an EMBL/GenBank/DDBJ whole genome shotgun (WGS) entry which is preliminary data.</text>
</comment>
<feature type="domain" description="Translation elongation factor EFTs/EF1B dimerisation" evidence="7">
    <location>
        <begin position="71"/>
        <end position="291"/>
    </location>
</feature>
<gene>
    <name evidence="8" type="ORF">MHYMCMPASI_00306</name>
</gene>
<dbReference type="FunFam" id="1.10.286.20:FF:000001">
    <property type="entry name" value="Elongation factor Ts"/>
    <property type="match status" value="1"/>
</dbReference>
<comment type="similarity">
    <text evidence="1 4 5">Belongs to the EF-Ts family.</text>
</comment>
<evidence type="ECO:0000256" key="4">
    <source>
        <dbReference type="HAMAP-Rule" id="MF_03135"/>
    </source>
</evidence>
<sequence length="309" mass="33482">MTEINASMVKDLREKTGAGMMDCKKALVECNGNIEEAVDWLRKKGLAAASKKSGRVASEGLIVVATAPNKAVILELNSETDFVAKNDKFQALARNLAAEALKHDIKSMEALLTLKSPYNNSKTVQEEIVEHIATIGENLTLRKLDYVSLDSGVIGSYIHSSVAEGMGKIGVLVLLESDSASEEVKTLAKQIAMHVAAAKPESLNIEQLDQALIEKEKAIFAEQALASGKPEAVVEKMVEGRIRKFYEEVVLLEQVYALDNKIKISQMVADVAKNVGSQIKVTKFVRYGLGEGIEKQESNFATEVAAMAG</sequence>
<protein>
    <recommendedName>
        <fullName evidence="4">Elongation factor Ts, mitochondrial</fullName>
        <shortName evidence="4">EF-Ts</shortName>
        <shortName evidence="4">EF-TsMt</shortName>
    </recommendedName>
</protein>
<dbReference type="Gene3D" id="1.10.8.10">
    <property type="entry name" value="DNA helicase RuvA subunit, C-terminal domain"/>
    <property type="match status" value="1"/>
</dbReference>
<evidence type="ECO:0000256" key="2">
    <source>
        <dbReference type="ARBA" id="ARBA00022768"/>
    </source>
</evidence>
<keyword evidence="2 4" id="KW-0251">Elongation factor</keyword>
<dbReference type="Gene3D" id="1.10.286.20">
    <property type="match status" value="1"/>
</dbReference>
<dbReference type="InterPro" id="IPR015940">
    <property type="entry name" value="UBA"/>
</dbReference>
<evidence type="ECO:0000259" key="7">
    <source>
        <dbReference type="Pfam" id="PF00889"/>
    </source>
</evidence>
<evidence type="ECO:0000259" key="6">
    <source>
        <dbReference type="Pfam" id="PF00627"/>
    </source>
</evidence>
<comment type="function">
    <text evidence="4 5">Associates with the EF-Tu.GDP complex and induces the exchange of GDP to GTP. It remains bound to the aminoacyl-tRNA.EF-Tu.GTP complex up to the GTP hydrolysis stage on the ribosome.</text>
</comment>
<dbReference type="NCBIfam" id="TIGR00116">
    <property type="entry name" value="tsf"/>
    <property type="match status" value="1"/>
</dbReference>
<dbReference type="PANTHER" id="PTHR11741:SF0">
    <property type="entry name" value="ELONGATION FACTOR TS, MITOCHONDRIAL"/>
    <property type="match status" value="1"/>
</dbReference>
<dbReference type="Pfam" id="PF00889">
    <property type="entry name" value="EF_TS"/>
    <property type="match status" value="1"/>
</dbReference>
<dbReference type="GO" id="GO:0003746">
    <property type="term" value="F:translation elongation factor activity"/>
    <property type="evidence" value="ECO:0007669"/>
    <property type="project" value="UniProtKB-UniRule"/>
</dbReference>
<reference evidence="8" key="1">
    <citation type="submission" date="2021-06" db="EMBL/GenBank/DDBJ databases">
        <authorList>
            <person name="Nardi T."/>
            <person name="Nardi T."/>
        </authorList>
    </citation>
    <scope>NUCLEOTIDE SEQUENCE</scope>
</reference>
<dbReference type="GO" id="GO:0005739">
    <property type="term" value="C:mitochondrion"/>
    <property type="evidence" value="ECO:0007669"/>
    <property type="project" value="UniProtKB-SubCell"/>
</dbReference>
<evidence type="ECO:0000256" key="1">
    <source>
        <dbReference type="ARBA" id="ARBA00005532"/>
    </source>
</evidence>
<feature type="domain" description="UBA" evidence="6">
    <location>
        <begin position="22"/>
        <end position="41"/>
    </location>
</feature>
<dbReference type="InterPro" id="IPR018101">
    <property type="entry name" value="Transl_elong_Ts_CS"/>
</dbReference>
<dbReference type="PANTHER" id="PTHR11741">
    <property type="entry name" value="ELONGATION FACTOR TS"/>
    <property type="match status" value="1"/>
</dbReference>
<evidence type="ECO:0000313" key="8">
    <source>
        <dbReference type="EMBL" id="CAG7590441.1"/>
    </source>
</evidence>
<keyword evidence="4" id="KW-0496">Mitochondrion</keyword>
<dbReference type="PROSITE" id="PS01126">
    <property type="entry name" value="EF_TS_1"/>
    <property type="match status" value="1"/>
</dbReference>
<evidence type="ECO:0000256" key="3">
    <source>
        <dbReference type="ARBA" id="ARBA00022917"/>
    </source>
</evidence>
<dbReference type="InterPro" id="IPR001816">
    <property type="entry name" value="Transl_elong_EFTs/EF1B"/>
</dbReference>
<keyword evidence="3 4" id="KW-0648">Protein biosynthesis</keyword>
<evidence type="ECO:0000256" key="5">
    <source>
        <dbReference type="RuleBase" id="RU000642"/>
    </source>
</evidence>
<dbReference type="InterPro" id="IPR009060">
    <property type="entry name" value="UBA-like_sf"/>
</dbReference>
<dbReference type="InterPro" id="IPR036402">
    <property type="entry name" value="EF-Ts_dimer_sf"/>
</dbReference>
<dbReference type="EMBL" id="CAJVAF010000104">
    <property type="protein sequence ID" value="CAG7590441.1"/>
    <property type="molecule type" value="Genomic_DNA"/>
</dbReference>
<name>A0A8S4C4K7_9ACAR</name>
<dbReference type="CDD" id="cd14275">
    <property type="entry name" value="UBA_EF-Ts"/>
    <property type="match status" value="1"/>
</dbReference>
<dbReference type="PROSITE" id="PS01127">
    <property type="entry name" value="EF_TS_2"/>
    <property type="match status" value="1"/>
</dbReference>
<dbReference type="Gene3D" id="3.30.479.20">
    <property type="entry name" value="Elongation factor Ts, dimerisation domain"/>
    <property type="match status" value="2"/>
</dbReference>
<dbReference type="HAMAP" id="MF_00050">
    <property type="entry name" value="EF_Ts"/>
    <property type="match status" value="1"/>
</dbReference>
<organism evidence="8 9">
    <name type="scientific">Hyalomma marginatum</name>
    <dbReference type="NCBI Taxonomy" id="34627"/>
    <lineage>
        <taxon>Eukaryota</taxon>
        <taxon>Metazoa</taxon>
        <taxon>Ecdysozoa</taxon>
        <taxon>Arthropoda</taxon>
        <taxon>Chelicerata</taxon>
        <taxon>Arachnida</taxon>
        <taxon>Acari</taxon>
        <taxon>Parasitiformes</taxon>
        <taxon>Ixodida</taxon>
        <taxon>Ixodoidea</taxon>
        <taxon>Ixodidae</taxon>
        <taxon>Hyalomminae</taxon>
        <taxon>Hyalomma</taxon>
    </lineage>
</organism>
<accession>A0A8S4C4K7</accession>
<keyword evidence="9" id="KW-1185">Reference proteome</keyword>
<dbReference type="FunFam" id="1.10.8.10:FF:000001">
    <property type="entry name" value="Elongation factor Ts"/>
    <property type="match status" value="1"/>
</dbReference>
<dbReference type="SUPFAM" id="SSF54713">
    <property type="entry name" value="Elongation factor Ts (EF-Ts), dimerisation domain"/>
    <property type="match status" value="2"/>
</dbReference>
<dbReference type="InterPro" id="IPR014039">
    <property type="entry name" value="Transl_elong_EFTs/EF1B_dimer"/>
</dbReference>
<comment type="subcellular location">
    <subcellularLocation>
        <location evidence="4">Mitochondrion</location>
    </subcellularLocation>
</comment>
<evidence type="ECO:0000313" key="9">
    <source>
        <dbReference type="Proteomes" id="UP000837675"/>
    </source>
</evidence>
<dbReference type="AlphaFoldDB" id="A0A8S4C4K7"/>
<dbReference type="Proteomes" id="UP000837675">
    <property type="component" value="Unassembled WGS sequence"/>
</dbReference>
<dbReference type="Pfam" id="PF00627">
    <property type="entry name" value="UBA"/>
    <property type="match status" value="1"/>
</dbReference>
<dbReference type="SUPFAM" id="SSF46934">
    <property type="entry name" value="UBA-like"/>
    <property type="match status" value="1"/>
</dbReference>